<dbReference type="Proteomes" id="UP000054282">
    <property type="component" value="Unassembled WGS sequence"/>
</dbReference>
<feature type="coiled-coil region" evidence="1">
    <location>
        <begin position="65"/>
        <end position="92"/>
    </location>
</feature>
<proteinExistence type="predicted"/>
<sequence length="413" mass="50117">MDELYHIFMEKTNVHISDIIHNEIKMITERKSMQEENILLQNTQHLQTTRNTEHVHNIDVIQNIKDMIELKYEHITQNMKQIEKQMETHNKKDSYNKISACISTFQKQINDAIEKNTQTLLNINESTIKYMDHTHLQLNTTIHNKIEDIYKTNIISDNNIIKNVNDISYKLIDNINHKHEQYIKHMNHISKNLMQIQHVPKRFNQHISSIIQKNIIKRSNHIFVYLKRFLKNRDQKMNFIINKINKKLTYKQIYMGKKRNELNLRNRINCKVIGNIKKENAKKNHIKKIIQTSTKSPILFIKKENFKLNQKQKQEHMRKRKRKILRNRTCIIHQILNRNKENQKEKINKNYLNNSLMVDHNLHLFKYYDQQKNYYTSQKRKPLYVVNYLKNENNELIEVSEYLRKTNIKKITK</sequence>
<dbReference type="AlphaFoldDB" id="A0A0L7M1R7"/>
<evidence type="ECO:0000313" key="2">
    <source>
        <dbReference type="EMBL" id="KOB86802.1"/>
    </source>
</evidence>
<evidence type="ECO:0000313" key="3">
    <source>
        <dbReference type="Proteomes" id="UP000054282"/>
    </source>
</evidence>
<dbReference type="OMA" id="HQKNYEM"/>
<organism evidence="2 3">
    <name type="scientific">Plasmodium falciparum (isolate Dd2)</name>
    <dbReference type="NCBI Taxonomy" id="57267"/>
    <lineage>
        <taxon>Eukaryota</taxon>
        <taxon>Sar</taxon>
        <taxon>Alveolata</taxon>
        <taxon>Apicomplexa</taxon>
        <taxon>Aconoidasida</taxon>
        <taxon>Haemosporida</taxon>
        <taxon>Plasmodiidae</taxon>
        <taxon>Plasmodium</taxon>
        <taxon>Plasmodium (Laverania)</taxon>
    </lineage>
</organism>
<reference evidence="3" key="2">
    <citation type="submission" date="2006-09" db="EMBL/GenBank/DDBJ databases">
        <title>The genome sequence of Plasmodium falciparum Dd2.</title>
        <authorList>
            <consortium name="The Broad Institute Genome Sequencing Platform"/>
            <person name="Birren B."/>
            <person name="Lander E."/>
            <person name="Galagan J."/>
            <person name="Nusbaum C."/>
            <person name="Devon K."/>
            <person name="Henn M."/>
            <person name="Jaffe D."/>
            <person name="Butler J."/>
            <person name="Alvarez P."/>
            <person name="Gnerre S."/>
            <person name="Grabherr M."/>
            <person name="Kleber M."/>
            <person name="Mauceli E."/>
            <person name="Brockman W."/>
            <person name="MacCallum I.A."/>
            <person name="Rounsley S."/>
            <person name="Young S."/>
            <person name="LaButti K."/>
            <person name="Pushparaj V."/>
            <person name="DeCaprio D."/>
            <person name="Crawford M."/>
            <person name="Koehrsen M."/>
            <person name="Engels R."/>
            <person name="Montgomery P."/>
            <person name="Pearson M."/>
            <person name="Howarth C."/>
            <person name="Larson L."/>
            <person name="Luoma S."/>
            <person name="White J."/>
            <person name="Kodira C."/>
            <person name="Zeng Q."/>
            <person name="O'Leary S."/>
            <person name="Yandava C."/>
            <person name="Alvarado L."/>
            <person name="Wirth D."/>
            <person name="Volkman S."/>
            <person name="Hartl D."/>
        </authorList>
    </citation>
    <scope>NUCLEOTIDE SEQUENCE [LARGE SCALE GENOMIC DNA]</scope>
</reference>
<evidence type="ECO:0000256" key="1">
    <source>
        <dbReference type="SAM" id="Coils"/>
    </source>
</evidence>
<dbReference type="KEGG" id="pfd:PFDG_05495"/>
<reference evidence="3" key="1">
    <citation type="submission" date="2006-09" db="EMBL/GenBank/DDBJ databases">
        <title>Annotation of Plasmodium falciparum Dd2.</title>
        <authorList>
            <consortium name="The Broad Institute Genome Sequencing Platform"/>
            <person name="Volkman S.K."/>
            <person name="Neafsey D.E."/>
            <person name="Dash A.P."/>
            <person name="Chitnis C.E."/>
            <person name="Hartl D.L."/>
            <person name="Young S.K."/>
            <person name="Zeng Q."/>
            <person name="Koehrsen M."/>
            <person name="Alvarado L."/>
            <person name="Berlin A."/>
            <person name="Borenstein D."/>
            <person name="Chapman S.B."/>
            <person name="Chen Z."/>
            <person name="Engels R."/>
            <person name="Freedman E."/>
            <person name="Gellesch M."/>
            <person name="Goldberg J."/>
            <person name="Griggs A."/>
            <person name="Gujja S."/>
            <person name="Heilman E.R."/>
            <person name="Heiman D.I."/>
            <person name="Howarth C."/>
            <person name="Jen D."/>
            <person name="Larson L."/>
            <person name="Mehta T."/>
            <person name="Neiman D."/>
            <person name="Park D."/>
            <person name="Pearson M."/>
            <person name="Roberts A."/>
            <person name="Saif S."/>
            <person name="Shea T."/>
            <person name="Shenoy N."/>
            <person name="Sisk P."/>
            <person name="Stolte C."/>
            <person name="Sykes S."/>
            <person name="Walk T."/>
            <person name="White J."/>
            <person name="Yandava C."/>
            <person name="Haas B."/>
            <person name="Henn M.R."/>
            <person name="Nusbaum C."/>
            <person name="Birren B."/>
        </authorList>
    </citation>
    <scope>NUCLEOTIDE SEQUENCE [LARGE SCALE GENOMIC DNA]</scope>
</reference>
<dbReference type="EMBL" id="DS016374">
    <property type="protein sequence ID" value="KOB86802.1"/>
    <property type="molecule type" value="Genomic_DNA"/>
</dbReference>
<keyword evidence="1" id="KW-0175">Coiled coil</keyword>
<accession>A0A0L7M1R7</accession>
<name>A0A0L7M1R7_PLAF4</name>
<protein>
    <submittedName>
        <fullName evidence="2">Uncharacterized protein</fullName>
    </submittedName>
</protein>
<dbReference type="OrthoDB" id="376826at2759"/>
<gene>
    <name evidence="2" type="ORF">PFDG_05495</name>
</gene>